<reference evidence="1" key="1">
    <citation type="journal article" date="2017" name="Gigascience">
        <title>The first near-complete assembly of the hexaploid bread wheat genome, Triticum aestivum.</title>
        <authorList>
            <person name="Zimin A.V."/>
            <person name="Puiu D."/>
            <person name="Hall R."/>
            <person name="Kingan S."/>
            <person name="Clavijo B.J."/>
            <person name="Salzberg S.L."/>
        </authorList>
    </citation>
    <scope>NUCLEOTIDE SEQUENCE</scope>
    <source>
        <tissue evidence="1">Leaf</tissue>
    </source>
</reference>
<evidence type="ECO:0000313" key="1">
    <source>
        <dbReference type="EMBL" id="KAF6996256.1"/>
    </source>
</evidence>
<sequence>PLSRPDFWDINSQKNGLCAHQPQDYC</sequence>
<accession>A0A9R1DQJ4</accession>
<feature type="non-terminal residue" evidence="1">
    <location>
        <position position="1"/>
    </location>
</feature>
<dbReference type="EMBL" id="CM022213">
    <property type="protein sequence ID" value="KAF6996256.1"/>
    <property type="molecule type" value="Genomic_DNA"/>
</dbReference>
<dbReference type="Proteomes" id="UP000815260">
    <property type="component" value="Chromosome 1D"/>
</dbReference>
<reference evidence="1" key="2">
    <citation type="submission" date="2020-03" db="EMBL/GenBank/DDBJ databases">
        <title>The second near-complete assembly of the hexaploid bread wheat (Triticum aestivum) genome.</title>
        <authorList>
            <person name="Zimin A.V."/>
            <person name="Puiu D."/>
            <person name="Shumante A."/>
            <person name="Alonge M."/>
            <person name="Salzberg S.L."/>
        </authorList>
    </citation>
    <scope>NUCLEOTIDE SEQUENCE</scope>
    <source>
        <tissue evidence="1">Leaf</tissue>
    </source>
</reference>
<gene>
    <name evidence="1" type="ORF">CFC21_012612</name>
</gene>
<comment type="caution">
    <text evidence="1">The sequence shown here is derived from an EMBL/GenBank/DDBJ whole genome shotgun (WGS) entry which is preliminary data.</text>
</comment>
<protein>
    <submittedName>
        <fullName evidence="1">Uncharacterized protein</fullName>
    </submittedName>
</protein>
<organism evidence="1">
    <name type="scientific">Triticum aestivum</name>
    <name type="common">Wheat</name>
    <dbReference type="NCBI Taxonomy" id="4565"/>
    <lineage>
        <taxon>Eukaryota</taxon>
        <taxon>Viridiplantae</taxon>
        <taxon>Streptophyta</taxon>
        <taxon>Embryophyta</taxon>
        <taxon>Tracheophyta</taxon>
        <taxon>Spermatophyta</taxon>
        <taxon>Magnoliopsida</taxon>
        <taxon>Liliopsida</taxon>
        <taxon>Poales</taxon>
        <taxon>Poaceae</taxon>
        <taxon>BOP clade</taxon>
        <taxon>Pooideae</taxon>
        <taxon>Triticodae</taxon>
        <taxon>Triticeae</taxon>
        <taxon>Triticinae</taxon>
        <taxon>Triticum</taxon>
    </lineage>
</organism>
<proteinExistence type="predicted"/>
<name>A0A9R1DQJ4_WHEAT</name>
<dbReference type="AlphaFoldDB" id="A0A9R1DQJ4"/>